<evidence type="ECO:0000256" key="7">
    <source>
        <dbReference type="ARBA" id="ARBA00023170"/>
    </source>
</evidence>
<keyword evidence="7 9" id="KW-0675">Receptor</keyword>
<evidence type="ECO:0000256" key="8">
    <source>
        <dbReference type="ARBA" id="ARBA00023224"/>
    </source>
</evidence>
<dbReference type="Gene3D" id="1.20.1070.10">
    <property type="entry name" value="Rhodopsin 7-helix transmembrane proteins"/>
    <property type="match status" value="1"/>
</dbReference>
<keyword evidence="3 9" id="KW-0812">Transmembrane</keyword>
<dbReference type="GO" id="GO:0042277">
    <property type="term" value="F:peptide binding"/>
    <property type="evidence" value="ECO:0007669"/>
    <property type="project" value="TreeGrafter"/>
</dbReference>
<evidence type="ECO:0000256" key="9">
    <source>
        <dbReference type="RuleBase" id="RU000688"/>
    </source>
</evidence>
<keyword evidence="6 10" id="KW-0472">Membrane</keyword>
<organism evidence="12 13">
    <name type="scientific">Dictyocaulus viviparus</name>
    <name type="common">Bovine lungworm</name>
    <dbReference type="NCBI Taxonomy" id="29172"/>
    <lineage>
        <taxon>Eukaryota</taxon>
        <taxon>Metazoa</taxon>
        <taxon>Ecdysozoa</taxon>
        <taxon>Nematoda</taxon>
        <taxon>Chromadorea</taxon>
        <taxon>Rhabditida</taxon>
        <taxon>Rhabditina</taxon>
        <taxon>Rhabditomorpha</taxon>
        <taxon>Strongyloidea</taxon>
        <taxon>Metastrongylidae</taxon>
        <taxon>Dictyocaulus</taxon>
    </lineage>
</organism>
<dbReference type="GO" id="GO:0004930">
    <property type="term" value="F:G protein-coupled receptor activity"/>
    <property type="evidence" value="ECO:0007669"/>
    <property type="project" value="UniProtKB-KW"/>
</dbReference>
<evidence type="ECO:0000256" key="2">
    <source>
        <dbReference type="ARBA" id="ARBA00022475"/>
    </source>
</evidence>
<dbReference type="PROSITE" id="PS00237">
    <property type="entry name" value="G_PROTEIN_RECEP_F1_1"/>
    <property type="match status" value="1"/>
</dbReference>
<sequence>MSSLPCRSTTIRFSLLVFLDCPLVLRHRLINFVLKDNVLMSDSYSEVPDMHYAKGVMTIVYIGVFLIGTPGNLWIIFKLIQTRLLSSQSIGLRSSQRCRIYVFALACSDLVLLLTLPLTASYNYKGTWIFGEFICYAHLTIEIVAKLFSVVLLTVMSLERYFIVCTRLRSACDTWMTSIPLVVGTLFCVVVPSTFHFFYIIHHQFTIPGMIYCRRKMKNKLIRSYLNHSDYVSFLIVIPYTFRSILRKSECVLVGNCDKYSYVLIYEENVDEVLLDADIVFELFTTMIFILNPTEECLIL</sequence>
<evidence type="ECO:0000256" key="4">
    <source>
        <dbReference type="ARBA" id="ARBA00022989"/>
    </source>
</evidence>
<dbReference type="PANTHER" id="PTHR24229">
    <property type="entry name" value="NEUROPEPTIDES RECEPTOR"/>
    <property type="match status" value="1"/>
</dbReference>
<evidence type="ECO:0000256" key="5">
    <source>
        <dbReference type="ARBA" id="ARBA00023040"/>
    </source>
</evidence>
<evidence type="ECO:0000256" key="1">
    <source>
        <dbReference type="ARBA" id="ARBA00004651"/>
    </source>
</evidence>
<keyword evidence="5 9" id="KW-0297">G-protein coupled receptor</keyword>
<feature type="transmembrane region" description="Helical" evidence="10">
    <location>
        <begin position="98"/>
        <end position="116"/>
    </location>
</feature>
<keyword evidence="2" id="KW-1003">Cell membrane</keyword>
<dbReference type="Pfam" id="PF00001">
    <property type="entry name" value="7tm_1"/>
    <property type="match status" value="1"/>
</dbReference>
<feature type="transmembrane region" description="Helical" evidence="10">
    <location>
        <begin position="179"/>
        <end position="201"/>
    </location>
</feature>
<dbReference type="EMBL" id="KN716535">
    <property type="protein sequence ID" value="KJH43676.1"/>
    <property type="molecule type" value="Genomic_DNA"/>
</dbReference>
<keyword evidence="13" id="KW-1185">Reference proteome</keyword>
<evidence type="ECO:0000256" key="6">
    <source>
        <dbReference type="ARBA" id="ARBA00023136"/>
    </source>
</evidence>
<reference evidence="12 13" key="1">
    <citation type="submission" date="2013-11" db="EMBL/GenBank/DDBJ databases">
        <title>Draft genome of the bovine lungworm Dictyocaulus viviparus.</title>
        <authorList>
            <person name="Mitreva M."/>
        </authorList>
    </citation>
    <scope>NUCLEOTIDE SEQUENCE [LARGE SCALE GENOMIC DNA]</scope>
    <source>
        <strain evidence="12 13">HannoverDv2000</strain>
    </source>
</reference>
<dbReference type="SUPFAM" id="SSF81321">
    <property type="entry name" value="Family A G protein-coupled receptor-like"/>
    <property type="match status" value="1"/>
</dbReference>
<dbReference type="Proteomes" id="UP000053766">
    <property type="component" value="Unassembled WGS sequence"/>
</dbReference>
<comment type="similarity">
    <text evidence="9">Belongs to the G-protein coupled receptor 1 family.</text>
</comment>
<dbReference type="PRINTS" id="PR00237">
    <property type="entry name" value="GPCRRHODOPSN"/>
</dbReference>
<evidence type="ECO:0000313" key="13">
    <source>
        <dbReference type="Proteomes" id="UP000053766"/>
    </source>
</evidence>
<protein>
    <recommendedName>
        <fullName evidence="11">G-protein coupled receptors family 1 profile domain-containing protein</fullName>
    </recommendedName>
</protein>
<dbReference type="AlphaFoldDB" id="A0A0D8XMU4"/>
<evidence type="ECO:0000259" key="11">
    <source>
        <dbReference type="PROSITE" id="PS50262"/>
    </source>
</evidence>
<reference evidence="13" key="2">
    <citation type="journal article" date="2016" name="Sci. Rep.">
        <title>Dictyocaulus viviparus genome, variome and transcriptome elucidate lungworm biology and support future intervention.</title>
        <authorList>
            <person name="McNulty S.N."/>
            <person name="Strube C."/>
            <person name="Rosa B.A."/>
            <person name="Martin J.C."/>
            <person name="Tyagi R."/>
            <person name="Choi Y.J."/>
            <person name="Wang Q."/>
            <person name="Hallsworth Pepin K."/>
            <person name="Zhang X."/>
            <person name="Ozersky P."/>
            <person name="Wilson R.K."/>
            <person name="Sternberg P.W."/>
            <person name="Gasser R.B."/>
            <person name="Mitreva M."/>
        </authorList>
    </citation>
    <scope>NUCLEOTIDE SEQUENCE [LARGE SCALE GENOMIC DNA]</scope>
    <source>
        <strain evidence="13">HannoverDv2000</strain>
    </source>
</reference>
<dbReference type="PANTHER" id="PTHR24229:SF40">
    <property type="entry name" value="ALLATOSTATIN C RECEPTOR 1-RELATED"/>
    <property type="match status" value="1"/>
</dbReference>
<dbReference type="GO" id="GO:0005886">
    <property type="term" value="C:plasma membrane"/>
    <property type="evidence" value="ECO:0007669"/>
    <property type="project" value="UniProtKB-SubCell"/>
</dbReference>
<gene>
    <name evidence="12" type="ORF">DICVIV_10295</name>
</gene>
<dbReference type="OrthoDB" id="6076970at2759"/>
<proteinExistence type="inferred from homology"/>
<dbReference type="InterPro" id="IPR017452">
    <property type="entry name" value="GPCR_Rhodpsn_7TM"/>
</dbReference>
<dbReference type="GO" id="GO:0043005">
    <property type="term" value="C:neuron projection"/>
    <property type="evidence" value="ECO:0007669"/>
    <property type="project" value="TreeGrafter"/>
</dbReference>
<name>A0A0D8XMU4_DICVI</name>
<feature type="transmembrane region" description="Helical" evidence="10">
    <location>
        <begin position="136"/>
        <end position="158"/>
    </location>
</feature>
<evidence type="ECO:0000256" key="3">
    <source>
        <dbReference type="ARBA" id="ARBA00022692"/>
    </source>
</evidence>
<dbReference type="PROSITE" id="PS50262">
    <property type="entry name" value="G_PROTEIN_RECEP_F1_2"/>
    <property type="match status" value="1"/>
</dbReference>
<feature type="transmembrane region" description="Helical" evidence="10">
    <location>
        <begin position="50"/>
        <end position="77"/>
    </location>
</feature>
<dbReference type="InterPro" id="IPR000276">
    <property type="entry name" value="GPCR_Rhodpsn"/>
</dbReference>
<keyword evidence="4 10" id="KW-1133">Transmembrane helix</keyword>
<comment type="subcellular location">
    <subcellularLocation>
        <location evidence="1">Cell membrane</location>
        <topology evidence="1">Multi-pass membrane protein</topology>
    </subcellularLocation>
</comment>
<accession>A0A0D8XMU4</accession>
<evidence type="ECO:0000313" key="12">
    <source>
        <dbReference type="EMBL" id="KJH43676.1"/>
    </source>
</evidence>
<dbReference type="CDD" id="cd00637">
    <property type="entry name" value="7tm_classA_rhodopsin-like"/>
    <property type="match status" value="1"/>
</dbReference>
<dbReference type="STRING" id="29172.A0A0D8XMU4"/>
<feature type="domain" description="G-protein coupled receptors family 1 profile" evidence="11">
    <location>
        <begin position="71"/>
        <end position="300"/>
    </location>
</feature>
<evidence type="ECO:0000256" key="10">
    <source>
        <dbReference type="SAM" id="Phobius"/>
    </source>
</evidence>
<keyword evidence="8 9" id="KW-0807">Transducer</keyword>